<dbReference type="InterPro" id="IPR056084">
    <property type="entry name" value="DUF7667"/>
</dbReference>
<dbReference type="Proteomes" id="UP001259239">
    <property type="component" value="Unassembled WGS sequence"/>
</dbReference>
<dbReference type="EMBL" id="JARQGV010000004">
    <property type="protein sequence ID" value="MDT2250810.1"/>
    <property type="molecule type" value="Genomic_DNA"/>
</dbReference>
<accession>A0AAP5JSS3</accession>
<dbReference type="AlphaFoldDB" id="A0AAP5JSS3"/>
<sequence length="106" mass="12659">MEKTKYCFHPAHQKLAHLFTKYGNLAEMYKKISLEDFEDLEYCLRRNSEMIRTLDELKSLAFLAHQTNDTEWLREICREIDTLGPAFSMLTDVKRIKKELDRRGTE</sequence>
<evidence type="ECO:0000313" key="1">
    <source>
        <dbReference type="EMBL" id="MDT2250810.1"/>
    </source>
</evidence>
<comment type="caution">
    <text evidence="1">The sequence shown here is derived from an EMBL/GenBank/DDBJ whole genome shotgun (WGS) entry which is preliminary data.</text>
</comment>
<name>A0AAP5JSS3_9BACL</name>
<proteinExistence type="predicted"/>
<gene>
    <name evidence="1" type="ORF">P7H09_05360</name>
</gene>
<evidence type="ECO:0000313" key="2">
    <source>
        <dbReference type="Proteomes" id="UP001259239"/>
    </source>
</evidence>
<reference evidence="1" key="2">
    <citation type="submission" date="2023-03" db="EMBL/GenBank/DDBJ databases">
        <authorList>
            <person name="Obshta O."/>
            <person name="Zabrodski M.W."/>
            <person name="Soomro T."/>
            <person name="Wilson G."/>
            <person name="Masood F."/>
            <person name="Thebeau J."/>
            <person name="Bezerra Da Silva M.C."/>
            <person name="Raza F."/>
            <person name="Biganski S."/>
            <person name="Jose M."/>
            <person name="Camilli M."/>
            <person name="Kozii I.V."/>
            <person name="Kozii R.V."/>
            <person name="Simko E."/>
            <person name="Wood S.C."/>
        </authorList>
    </citation>
    <scope>NUCLEOTIDE SEQUENCE</scope>
    <source>
        <strain evidence="1">PL001</strain>
    </source>
</reference>
<dbReference type="RefSeq" id="WP_036656081.1">
    <property type="nucleotide sequence ID" value="NZ_CP121102.1"/>
</dbReference>
<protein>
    <submittedName>
        <fullName evidence="1">Uncharacterized protein</fullName>
    </submittedName>
</protein>
<organism evidence="1 2">
    <name type="scientific">Paenibacillus larvae</name>
    <dbReference type="NCBI Taxonomy" id="1464"/>
    <lineage>
        <taxon>Bacteria</taxon>
        <taxon>Bacillati</taxon>
        <taxon>Bacillota</taxon>
        <taxon>Bacilli</taxon>
        <taxon>Bacillales</taxon>
        <taxon>Paenibacillaceae</taxon>
        <taxon>Paenibacillus</taxon>
    </lineage>
</organism>
<dbReference type="Pfam" id="PF24704">
    <property type="entry name" value="DUF7667"/>
    <property type="match status" value="1"/>
</dbReference>
<reference evidence="1" key="1">
    <citation type="journal article" date="2023" name="J. Vet. Diagn. Invest.">
        <title>Oxytetracycline-resistant Paenibacillus larvae identified in commercial beekeeping operations in Saskatchewan using pooled honey sampling.</title>
        <authorList>
            <person name="Obshta O."/>
            <person name="Zabrodski M.W."/>
            <person name="Soomro T."/>
            <person name="Wilson G."/>
            <person name="Masood F."/>
            <person name="Thebeau J."/>
            <person name="Silva M.C.B."/>
            <person name="Biganski S."/>
            <person name="Kozii I.V."/>
            <person name="Koziy R.V."/>
            <person name="Raza M.F."/>
            <person name="Jose M.S."/>
            <person name="Simko E."/>
            <person name="Wood S.C."/>
        </authorList>
    </citation>
    <scope>NUCLEOTIDE SEQUENCE</scope>
    <source>
        <strain evidence="1">PL001</strain>
    </source>
</reference>